<name>A0ABY8L9G3_9RHOB</name>
<dbReference type="Gene3D" id="2.180.10.10">
    <property type="entry name" value="RHS repeat-associated core"/>
    <property type="match status" value="1"/>
</dbReference>
<organism evidence="1 2">
    <name type="scientific">Jannaschia ovalis</name>
    <dbReference type="NCBI Taxonomy" id="3038773"/>
    <lineage>
        <taxon>Bacteria</taxon>
        <taxon>Pseudomonadati</taxon>
        <taxon>Pseudomonadota</taxon>
        <taxon>Alphaproteobacteria</taxon>
        <taxon>Rhodobacterales</taxon>
        <taxon>Roseobacteraceae</taxon>
        <taxon>Jannaschia</taxon>
    </lineage>
</organism>
<proteinExistence type="predicted"/>
<dbReference type="Proteomes" id="UP001243420">
    <property type="component" value="Chromosome"/>
</dbReference>
<keyword evidence="2" id="KW-1185">Reference proteome</keyword>
<evidence type="ECO:0000313" key="1">
    <source>
        <dbReference type="EMBL" id="WGH77994.1"/>
    </source>
</evidence>
<protein>
    <submittedName>
        <fullName evidence="1">RHS repeat-associated core domain-containing protein</fullName>
    </submittedName>
</protein>
<dbReference type="PANTHER" id="PTHR32305:SF15">
    <property type="entry name" value="PROTEIN RHSA-RELATED"/>
    <property type="match status" value="1"/>
</dbReference>
<evidence type="ECO:0000313" key="2">
    <source>
        <dbReference type="Proteomes" id="UP001243420"/>
    </source>
</evidence>
<dbReference type="PANTHER" id="PTHR32305">
    <property type="match status" value="1"/>
</dbReference>
<dbReference type="EMBL" id="CP122537">
    <property type="protein sequence ID" value="WGH77994.1"/>
    <property type="molecule type" value="Genomic_DNA"/>
</dbReference>
<reference evidence="1 2" key="1">
    <citation type="submission" date="2023-04" db="EMBL/GenBank/DDBJ databases">
        <title>Jannaschia ovalis sp. nov., a marine bacterium isolated from sea tidal flat.</title>
        <authorList>
            <person name="Kwon D.Y."/>
            <person name="Kim J.-J."/>
        </authorList>
    </citation>
    <scope>NUCLEOTIDE SEQUENCE [LARGE SCALE GENOMIC DNA]</scope>
    <source>
        <strain evidence="1 2">GRR-S6-38</strain>
    </source>
</reference>
<dbReference type="InterPro" id="IPR050708">
    <property type="entry name" value="T6SS_VgrG/RHS"/>
</dbReference>
<gene>
    <name evidence="1" type="ORF">P8627_13280</name>
</gene>
<dbReference type="NCBIfam" id="TIGR03696">
    <property type="entry name" value="Rhs_assc_core"/>
    <property type="match status" value="1"/>
</dbReference>
<dbReference type="InterPro" id="IPR022385">
    <property type="entry name" value="Rhs_assc_core"/>
</dbReference>
<sequence>MVWEARYLALGGAHVSTGGTLDLRFPGQWFQAESGLHQNWMRDYDPTTGRYIQADPLGLVDGASVYGYALQSPMRSTDPTGEFIPLLLLGYSVYSAINAAAEAYDEFCYSDDGLIGAETAWLLLDVAPGGLGRAAKLGVRGMRFGDAGLGVHRRGLGGNPFYGKSPKEIDTMFRLKGFELRGTNPMQGQGGYVNRNTGRSYRIDPGGNYRRGIEYPHVDVNRIGSTSLKKRKYPIGDRLHGPTR</sequence>
<dbReference type="RefSeq" id="WP_279964635.1">
    <property type="nucleotide sequence ID" value="NZ_CP122537.1"/>
</dbReference>
<accession>A0ABY8L9G3</accession>
<dbReference type="PRINTS" id="PR00394">
    <property type="entry name" value="RHSPROTEIN"/>
</dbReference>